<dbReference type="AlphaFoldDB" id="A0A7Y2Q260"/>
<feature type="transmembrane region" description="Helical" evidence="1">
    <location>
        <begin position="239"/>
        <end position="257"/>
    </location>
</feature>
<sequence length="345" mass="37531">MTTYVAVALVTALLGYISSLRTLRLLWWIAPAAVLVLFSANRYGIGTDFFLYQNYFERVGTSSLGDTLSLIPQEPGFVLLTWATRRLTSDPHLYFLVLAILTVFPVLIAIRKASPLPVFSLFLYVALGFYPRSLNTARQSLAASVLLLAEAYRYERKWLWATLTVVAPFIHVSALIAVVGLFALKGARVGTLAFPIALATALIAGATLISFPALRDLIAGLGPRYEAYLGLTEGGEIGTALRLAAVSSLVFLCLFLVRTRTDRVRNDRYTTFFSASALLLAIGLVNAQAVRVEEYFGIFGIIALPCAVEQVKNRNLLVAAISAVALAYLAMYVSAYGGVVPYVAR</sequence>
<organism evidence="2 3">
    <name type="scientific">Microbacterium ulmi</name>
    <dbReference type="NCBI Taxonomy" id="179095"/>
    <lineage>
        <taxon>Bacteria</taxon>
        <taxon>Bacillati</taxon>
        <taxon>Actinomycetota</taxon>
        <taxon>Actinomycetes</taxon>
        <taxon>Micrococcales</taxon>
        <taxon>Microbacteriaceae</taxon>
        <taxon>Microbacterium</taxon>
    </lineage>
</organism>
<keyword evidence="1" id="KW-0812">Transmembrane</keyword>
<dbReference type="EMBL" id="JABEMB010000014">
    <property type="protein sequence ID" value="NNH04303.1"/>
    <property type="molecule type" value="Genomic_DNA"/>
</dbReference>
<protein>
    <submittedName>
        <fullName evidence="2">EpsG family protein</fullName>
    </submittedName>
</protein>
<dbReference type="Pfam" id="PF14897">
    <property type="entry name" value="EpsG"/>
    <property type="match status" value="1"/>
</dbReference>
<feature type="transmembrane region" description="Helical" evidence="1">
    <location>
        <begin position="191"/>
        <end position="214"/>
    </location>
</feature>
<dbReference type="Proteomes" id="UP000543598">
    <property type="component" value="Unassembled WGS sequence"/>
</dbReference>
<feature type="transmembrane region" description="Helical" evidence="1">
    <location>
        <begin position="316"/>
        <end position="339"/>
    </location>
</feature>
<evidence type="ECO:0000256" key="1">
    <source>
        <dbReference type="SAM" id="Phobius"/>
    </source>
</evidence>
<keyword evidence="1" id="KW-1133">Transmembrane helix</keyword>
<evidence type="ECO:0000313" key="2">
    <source>
        <dbReference type="EMBL" id="NNH04303.1"/>
    </source>
</evidence>
<keyword evidence="1" id="KW-0472">Membrane</keyword>
<feature type="transmembrane region" description="Helical" evidence="1">
    <location>
        <begin position="25"/>
        <end position="45"/>
    </location>
</feature>
<name>A0A7Y2Q260_9MICO</name>
<keyword evidence="3" id="KW-1185">Reference proteome</keyword>
<feature type="transmembrane region" description="Helical" evidence="1">
    <location>
        <begin position="269"/>
        <end position="289"/>
    </location>
</feature>
<feature type="transmembrane region" description="Helical" evidence="1">
    <location>
        <begin position="158"/>
        <end position="184"/>
    </location>
</feature>
<reference evidence="2 3" key="1">
    <citation type="submission" date="2020-05" db="EMBL/GenBank/DDBJ databases">
        <title>MicrobeNet Type strains.</title>
        <authorList>
            <person name="Nicholson A.C."/>
        </authorList>
    </citation>
    <scope>NUCLEOTIDE SEQUENCE [LARGE SCALE GENOMIC DNA]</scope>
    <source>
        <strain evidence="2 3">JCM 14282</strain>
    </source>
</reference>
<evidence type="ECO:0000313" key="3">
    <source>
        <dbReference type="Proteomes" id="UP000543598"/>
    </source>
</evidence>
<accession>A0A7Y2Q260</accession>
<dbReference type="InterPro" id="IPR049458">
    <property type="entry name" value="EpsG-like"/>
</dbReference>
<gene>
    <name evidence="2" type="ORF">HLA99_10625</name>
</gene>
<comment type="caution">
    <text evidence="2">The sequence shown here is derived from an EMBL/GenBank/DDBJ whole genome shotgun (WGS) entry which is preliminary data.</text>
</comment>
<feature type="transmembrane region" description="Helical" evidence="1">
    <location>
        <begin position="92"/>
        <end position="109"/>
    </location>
</feature>
<dbReference type="RefSeq" id="WP_167038546.1">
    <property type="nucleotide sequence ID" value="NZ_BAAANA010000001.1"/>
</dbReference>
<proteinExistence type="predicted"/>